<evidence type="ECO:0000256" key="1">
    <source>
        <dbReference type="SAM" id="MobiDB-lite"/>
    </source>
</evidence>
<feature type="compositionally biased region" description="Basic residues" evidence="1">
    <location>
        <begin position="37"/>
        <end position="51"/>
    </location>
</feature>
<feature type="region of interest" description="Disordered" evidence="1">
    <location>
        <begin position="169"/>
        <end position="219"/>
    </location>
</feature>
<feature type="compositionally biased region" description="Polar residues" evidence="1">
    <location>
        <begin position="202"/>
        <end position="212"/>
    </location>
</feature>
<proteinExistence type="predicted"/>
<gene>
    <name evidence="2" type="ORF">A0H81_14023</name>
</gene>
<evidence type="ECO:0000313" key="2">
    <source>
        <dbReference type="EMBL" id="OBZ66003.1"/>
    </source>
</evidence>
<keyword evidence="3" id="KW-1185">Reference proteome</keyword>
<protein>
    <submittedName>
        <fullName evidence="2">Uncharacterized protein</fullName>
    </submittedName>
</protein>
<name>A0A1C7LMP1_GRIFR</name>
<dbReference type="EMBL" id="LUGG01000035">
    <property type="protein sequence ID" value="OBZ66003.1"/>
    <property type="molecule type" value="Genomic_DNA"/>
</dbReference>
<accession>A0A1C7LMP1</accession>
<reference evidence="2 3" key="1">
    <citation type="submission" date="2016-03" db="EMBL/GenBank/DDBJ databases">
        <title>Whole genome sequencing of Grifola frondosa 9006-11.</title>
        <authorList>
            <person name="Min B."/>
            <person name="Park H."/>
            <person name="Kim J.-G."/>
            <person name="Cho H."/>
            <person name="Oh Y.-L."/>
            <person name="Kong W.-S."/>
            <person name="Choi I.-G."/>
        </authorList>
    </citation>
    <scope>NUCLEOTIDE SEQUENCE [LARGE SCALE GENOMIC DNA]</scope>
    <source>
        <strain evidence="2 3">9006-11</strain>
    </source>
</reference>
<comment type="caution">
    <text evidence="2">The sequence shown here is derived from an EMBL/GenBank/DDBJ whole genome shotgun (WGS) entry which is preliminary data.</text>
</comment>
<organism evidence="2 3">
    <name type="scientific">Grifola frondosa</name>
    <name type="common">Maitake</name>
    <name type="synonym">Polyporus frondosus</name>
    <dbReference type="NCBI Taxonomy" id="5627"/>
    <lineage>
        <taxon>Eukaryota</taxon>
        <taxon>Fungi</taxon>
        <taxon>Dikarya</taxon>
        <taxon>Basidiomycota</taxon>
        <taxon>Agaricomycotina</taxon>
        <taxon>Agaricomycetes</taxon>
        <taxon>Polyporales</taxon>
        <taxon>Grifolaceae</taxon>
        <taxon>Grifola</taxon>
    </lineage>
</organism>
<feature type="compositionally biased region" description="Basic and acidic residues" evidence="1">
    <location>
        <begin position="192"/>
        <end position="201"/>
    </location>
</feature>
<dbReference type="Proteomes" id="UP000092993">
    <property type="component" value="Unassembled WGS sequence"/>
</dbReference>
<feature type="region of interest" description="Disordered" evidence="1">
    <location>
        <begin position="34"/>
        <end position="57"/>
    </location>
</feature>
<sequence length="219" mass="25001">MGTRPPITHPHRVRFPSHVVERLDTNQANCDSSCWPHRSKVRPPEPRKRRHNPTDAMQQKTALCKFVVFSLEWPCTARMVHSSTPTHRAPRTVSNPQVIFKTQSKAVTIHRKNTRPLPCRANLVIQQAKQQSATSFRIQLLPTLLELPNDPLPTILADHPGDARDEWARRGGRETEVASPRAQETRTNARAYNDRREKREPTSTPTWCTETDTGSREDG</sequence>
<dbReference type="AlphaFoldDB" id="A0A1C7LMP1"/>
<evidence type="ECO:0000313" key="3">
    <source>
        <dbReference type="Proteomes" id="UP000092993"/>
    </source>
</evidence>